<dbReference type="PANTHER" id="PTHR14248">
    <property type="entry name" value="CYCLIN Y, ISOFORM A"/>
    <property type="match status" value="1"/>
</dbReference>
<sequence length="190" mass="22013">MPLPTAPAQITLPRKLLVWLIVHVPFNQMDMPICPSKSEIAGLTGHPDQDADRSLGIFDEDLHPFTQEQLPEEYLKYDPEHKVIFRFANTLFKAVKPTAEFTIVSLQEQLPEEYLKYDPEHKVIFRFVNTLFKAVKLTAEFTIVSLQEQLPEEYLKYDPEHKVIFRFVNTVFKAVKLTAEFTIVSLNNCC</sequence>
<keyword evidence="2" id="KW-1185">Reference proteome</keyword>
<dbReference type="Proteomes" id="UP001266305">
    <property type="component" value="Unassembled WGS sequence"/>
</dbReference>
<proteinExistence type="predicted"/>
<comment type="caution">
    <text evidence="1">The sequence shown here is derived from an EMBL/GenBank/DDBJ whole genome shotgun (WGS) entry which is preliminary data.</text>
</comment>
<accession>A0ABQ9ULQ9</accession>
<dbReference type="EMBL" id="JASSZA010000011">
    <property type="protein sequence ID" value="KAK2097978.1"/>
    <property type="molecule type" value="Genomic_DNA"/>
</dbReference>
<name>A0ABQ9ULQ9_SAGOE</name>
<evidence type="ECO:0000313" key="1">
    <source>
        <dbReference type="EMBL" id="KAK2097978.1"/>
    </source>
</evidence>
<reference evidence="1 2" key="1">
    <citation type="submission" date="2023-05" db="EMBL/GenBank/DDBJ databases">
        <title>B98-5 Cell Line De Novo Hybrid Assembly: An Optical Mapping Approach.</title>
        <authorList>
            <person name="Kananen K."/>
            <person name="Auerbach J.A."/>
            <person name="Kautto E."/>
            <person name="Blachly J.S."/>
        </authorList>
    </citation>
    <scope>NUCLEOTIDE SEQUENCE [LARGE SCALE GENOMIC DNA]</scope>
    <source>
        <strain evidence="1">B95-8</strain>
        <tissue evidence="1">Cell line</tissue>
    </source>
</reference>
<organism evidence="1 2">
    <name type="scientific">Saguinus oedipus</name>
    <name type="common">Cotton-top tamarin</name>
    <name type="synonym">Oedipomidas oedipus</name>
    <dbReference type="NCBI Taxonomy" id="9490"/>
    <lineage>
        <taxon>Eukaryota</taxon>
        <taxon>Metazoa</taxon>
        <taxon>Chordata</taxon>
        <taxon>Craniata</taxon>
        <taxon>Vertebrata</taxon>
        <taxon>Euteleostomi</taxon>
        <taxon>Mammalia</taxon>
        <taxon>Eutheria</taxon>
        <taxon>Euarchontoglires</taxon>
        <taxon>Primates</taxon>
        <taxon>Haplorrhini</taxon>
        <taxon>Platyrrhini</taxon>
        <taxon>Cebidae</taxon>
        <taxon>Callitrichinae</taxon>
        <taxon>Saguinus</taxon>
    </lineage>
</organism>
<evidence type="ECO:0000313" key="2">
    <source>
        <dbReference type="Proteomes" id="UP001266305"/>
    </source>
</evidence>
<protein>
    <submittedName>
        <fullName evidence="1">Uncharacterized protein</fullName>
    </submittedName>
</protein>
<gene>
    <name evidence="1" type="ORF">P7K49_023429</name>
</gene>